<dbReference type="Gene3D" id="3.30.40.10">
    <property type="entry name" value="Zinc/RING finger domain, C3HC4 (zinc finger)"/>
    <property type="match status" value="2"/>
</dbReference>
<keyword evidence="1" id="KW-0808">Transferase</keyword>
<name>A0A9W6THW2_9STRA</name>
<evidence type="ECO:0000256" key="7">
    <source>
        <dbReference type="SAM" id="MobiDB-lite"/>
    </source>
</evidence>
<evidence type="ECO:0000256" key="1">
    <source>
        <dbReference type="ARBA" id="ARBA00022679"/>
    </source>
</evidence>
<feature type="region of interest" description="Disordered" evidence="7">
    <location>
        <begin position="278"/>
        <end position="327"/>
    </location>
</feature>
<dbReference type="PANTHER" id="PTHR11685">
    <property type="entry name" value="RBR FAMILY RING FINGER AND IBR DOMAIN-CONTAINING"/>
    <property type="match status" value="1"/>
</dbReference>
<accession>A0A9W6THW2</accession>
<dbReference type="GO" id="GO:0016567">
    <property type="term" value="P:protein ubiquitination"/>
    <property type="evidence" value="ECO:0007669"/>
    <property type="project" value="InterPro"/>
</dbReference>
<evidence type="ECO:0000256" key="4">
    <source>
        <dbReference type="ARBA" id="ARBA00022771"/>
    </source>
</evidence>
<feature type="compositionally biased region" description="Basic and acidic residues" evidence="7">
    <location>
        <begin position="317"/>
        <end position="327"/>
    </location>
</feature>
<evidence type="ECO:0000313" key="10">
    <source>
        <dbReference type="Proteomes" id="UP001165083"/>
    </source>
</evidence>
<feature type="region of interest" description="Disordered" evidence="7">
    <location>
        <begin position="165"/>
        <end position="198"/>
    </location>
</feature>
<keyword evidence="6" id="KW-0862">Zinc</keyword>
<dbReference type="OrthoDB" id="10009520at2759"/>
<comment type="caution">
    <text evidence="9">The sequence shown here is derived from an EMBL/GenBank/DDBJ whole genome shotgun (WGS) entry which is preliminary data.</text>
</comment>
<dbReference type="InterPro" id="IPR031127">
    <property type="entry name" value="E3_UB_ligase_RBR"/>
</dbReference>
<dbReference type="PROSITE" id="PS00518">
    <property type="entry name" value="ZF_RING_1"/>
    <property type="match status" value="3"/>
</dbReference>
<keyword evidence="4" id="KW-0863">Zinc-finger</keyword>
<evidence type="ECO:0000256" key="6">
    <source>
        <dbReference type="ARBA" id="ARBA00022833"/>
    </source>
</evidence>
<dbReference type="InterPro" id="IPR013083">
    <property type="entry name" value="Znf_RING/FYVE/PHD"/>
</dbReference>
<keyword evidence="10" id="KW-1185">Reference proteome</keyword>
<dbReference type="GO" id="GO:0008270">
    <property type="term" value="F:zinc ion binding"/>
    <property type="evidence" value="ECO:0007669"/>
    <property type="project" value="UniProtKB-KW"/>
</dbReference>
<dbReference type="CDD" id="cd20336">
    <property type="entry name" value="Rcat_RBR"/>
    <property type="match status" value="1"/>
</dbReference>
<keyword evidence="5" id="KW-0833">Ubl conjugation pathway</keyword>
<evidence type="ECO:0000256" key="2">
    <source>
        <dbReference type="ARBA" id="ARBA00022723"/>
    </source>
</evidence>
<gene>
    <name evidence="9" type="ORF">Plil01_000401000</name>
</gene>
<dbReference type="AlphaFoldDB" id="A0A9W6THW2"/>
<proteinExistence type="predicted"/>
<dbReference type="Proteomes" id="UP001165083">
    <property type="component" value="Unassembled WGS sequence"/>
</dbReference>
<dbReference type="GO" id="GO:0004842">
    <property type="term" value="F:ubiquitin-protein transferase activity"/>
    <property type="evidence" value="ECO:0007669"/>
    <property type="project" value="InterPro"/>
</dbReference>
<feature type="compositionally biased region" description="Polar residues" evidence="7">
    <location>
        <begin position="176"/>
        <end position="198"/>
    </location>
</feature>
<dbReference type="EMBL" id="BSXW01000160">
    <property type="protein sequence ID" value="GMF13545.1"/>
    <property type="molecule type" value="Genomic_DNA"/>
</dbReference>
<feature type="domain" description="RING-type" evidence="8">
    <location>
        <begin position="197"/>
        <end position="473"/>
    </location>
</feature>
<protein>
    <submittedName>
        <fullName evidence="9">Unnamed protein product</fullName>
    </submittedName>
</protein>
<dbReference type="InterPro" id="IPR044066">
    <property type="entry name" value="TRIAD_supradom"/>
</dbReference>
<evidence type="ECO:0000313" key="9">
    <source>
        <dbReference type="EMBL" id="GMF13545.1"/>
    </source>
</evidence>
<dbReference type="SUPFAM" id="SSF57850">
    <property type="entry name" value="RING/U-box"/>
    <property type="match status" value="3"/>
</dbReference>
<sequence>MENAIRPTQCSRCSSKFAWAVFKPTQLFPLLCGHIVCRSCLAELVRARLSSREHYPLQCCVKVISSDYIREVVDYEESLYYQYLLKQSPSERVATKQKTSALSKASSDDLELKAPASSLNLRKKPAYAQGHLLVEALVSKQGRTMTSAASIQPPQPRYLTRSLKARLAKEKDSSQSEDTAPSMLSQETEQQQKTSPGQPSCIMCGVRVDDEQFQAPCGHFVCYRCVETHVNQYLGMAQSNQRAPVSCCKMELPLDLIQRVVSRRDLMAYAKLVFKKGSAKSGTSGPAVRDAKRKAVPDTKSTPVVRTAKGKAPAKRAKTEQNPQKEDEGRNCVSCFAEVESSKWRVGPCGHGYCMTCLTKMAKASLANRGQVPIRCCSKEFPMEYVEQALTSRQLNQYKRFLVERDPSESTLQSDKDYAAQVRRLNGKQCPTCGIGVVKISGCASMRCSLGHDFCWECLETRCSCANNYTNHY</sequence>
<evidence type="ECO:0000259" key="8">
    <source>
        <dbReference type="PROSITE" id="PS51873"/>
    </source>
</evidence>
<dbReference type="InterPro" id="IPR001841">
    <property type="entry name" value="Znf_RING"/>
</dbReference>
<dbReference type="PROSITE" id="PS51873">
    <property type="entry name" value="TRIAD"/>
    <property type="match status" value="1"/>
</dbReference>
<dbReference type="Gene3D" id="1.20.120.1750">
    <property type="match status" value="1"/>
</dbReference>
<organism evidence="9 10">
    <name type="scientific">Phytophthora lilii</name>
    <dbReference type="NCBI Taxonomy" id="2077276"/>
    <lineage>
        <taxon>Eukaryota</taxon>
        <taxon>Sar</taxon>
        <taxon>Stramenopiles</taxon>
        <taxon>Oomycota</taxon>
        <taxon>Peronosporomycetes</taxon>
        <taxon>Peronosporales</taxon>
        <taxon>Peronosporaceae</taxon>
        <taxon>Phytophthora</taxon>
    </lineage>
</organism>
<evidence type="ECO:0000256" key="5">
    <source>
        <dbReference type="ARBA" id="ARBA00022786"/>
    </source>
</evidence>
<dbReference type="InterPro" id="IPR017907">
    <property type="entry name" value="Znf_RING_CS"/>
</dbReference>
<dbReference type="SMART" id="SM00184">
    <property type="entry name" value="RING"/>
    <property type="match status" value="3"/>
</dbReference>
<reference evidence="9" key="1">
    <citation type="submission" date="2023-04" db="EMBL/GenBank/DDBJ databases">
        <title>Phytophthora lilii NBRC 32176.</title>
        <authorList>
            <person name="Ichikawa N."/>
            <person name="Sato H."/>
            <person name="Tonouchi N."/>
        </authorList>
    </citation>
    <scope>NUCLEOTIDE SEQUENCE</scope>
    <source>
        <strain evidence="9">NBRC 32176</strain>
    </source>
</reference>
<keyword evidence="3" id="KW-0677">Repeat</keyword>
<keyword evidence="2" id="KW-0479">Metal-binding</keyword>
<evidence type="ECO:0000256" key="3">
    <source>
        <dbReference type="ARBA" id="ARBA00022737"/>
    </source>
</evidence>